<accession>A0ABW5A373</accession>
<dbReference type="InterPro" id="IPR009953">
    <property type="entry name" value="DRA_trans"/>
</dbReference>
<reference evidence="2" key="1">
    <citation type="journal article" date="2019" name="Int. J. Syst. Evol. Microbiol.">
        <title>The Global Catalogue of Microorganisms (GCM) 10K type strain sequencing project: providing services to taxonomists for standard genome sequencing and annotation.</title>
        <authorList>
            <consortium name="The Broad Institute Genomics Platform"/>
            <consortium name="The Broad Institute Genome Sequencing Center for Infectious Disease"/>
            <person name="Wu L."/>
            <person name="Ma J."/>
        </authorList>
    </citation>
    <scope>NUCLEOTIDE SEQUENCE [LARGE SCALE GENOMIC DNA]</scope>
    <source>
        <strain evidence="2">CCUG 55131</strain>
    </source>
</reference>
<dbReference type="Proteomes" id="UP001597413">
    <property type="component" value="Unassembled WGS sequence"/>
</dbReference>
<dbReference type="RefSeq" id="WP_377386005.1">
    <property type="nucleotide sequence ID" value="NZ_JBHUIX010000002.1"/>
</dbReference>
<dbReference type="EMBL" id="JBHUIX010000002">
    <property type="protein sequence ID" value="MFD2172722.1"/>
    <property type="molecule type" value="Genomic_DNA"/>
</dbReference>
<gene>
    <name evidence="1" type="ORF">ACFSM0_01330</name>
</gene>
<comment type="caution">
    <text evidence="1">The sequence shown here is derived from an EMBL/GenBank/DDBJ whole genome shotgun (WGS) entry which is preliminary data.</text>
</comment>
<evidence type="ECO:0000313" key="1">
    <source>
        <dbReference type="EMBL" id="MFD2172722.1"/>
    </source>
</evidence>
<dbReference type="Pfam" id="PF07357">
    <property type="entry name" value="DRAT"/>
    <property type="match status" value="1"/>
</dbReference>
<name>A0ABW5A373_9RHOB</name>
<protein>
    <submittedName>
        <fullName evidence="1">NAD(+)--dinitrogen-reductase ADP-D-ribosyltransferase</fullName>
    </submittedName>
</protein>
<evidence type="ECO:0000313" key="2">
    <source>
        <dbReference type="Proteomes" id="UP001597413"/>
    </source>
</evidence>
<sequence>MVETVAQHREGIGHSANMVGRPAGWLASCGFNDAPEALHIPGVREMNPALFTMLDQAESGAEAGEAFLSYMQAMFGIDPEQQEVPGGKRPFRSSFLRLLQGWAFDSNGPEGAVLKGWVESRFGIAPNFHKEILEGVASPAWQDYVREKMQSGFHGNAIWPQLDLLYEFAQWAGPRFGFPGRQHLTLFRGVNALENHAILERIGKRAAVMRLNNLVSFSAEREVADCFGDKILTTEVPLAKVLSYPGLLPSRLLHGEREILAIGGAYQVRFDDV</sequence>
<keyword evidence="2" id="KW-1185">Reference proteome</keyword>
<proteinExistence type="predicted"/>
<organism evidence="1 2">
    <name type="scientific">Rhodobacter lacus</name>
    <dbReference type="NCBI Taxonomy" id="1641972"/>
    <lineage>
        <taxon>Bacteria</taxon>
        <taxon>Pseudomonadati</taxon>
        <taxon>Pseudomonadota</taxon>
        <taxon>Alphaproteobacteria</taxon>
        <taxon>Rhodobacterales</taxon>
        <taxon>Rhodobacter group</taxon>
        <taxon>Rhodobacter</taxon>
    </lineage>
</organism>